<name>A0A1I2M6G8_9CLOT</name>
<dbReference type="GO" id="GO:1902600">
    <property type="term" value="P:proton transmembrane transport"/>
    <property type="evidence" value="ECO:0007669"/>
    <property type="project" value="InterPro"/>
</dbReference>
<organism evidence="6 7">
    <name type="scientific">Clostridium cadaveris</name>
    <dbReference type="NCBI Taxonomy" id="1529"/>
    <lineage>
        <taxon>Bacteria</taxon>
        <taxon>Bacillati</taxon>
        <taxon>Bacillota</taxon>
        <taxon>Clostridia</taxon>
        <taxon>Eubacteriales</taxon>
        <taxon>Clostridiaceae</taxon>
        <taxon>Clostridium</taxon>
    </lineage>
</organism>
<feature type="domain" description="Cation/H+ exchanger transmembrane" evidence="5">
    <location>
        <begin position="9"/>
        <end position="381"/>
    </location>
</feature>
<protein>
    <submittedName>
        <fullName evidence="6">Sodium/proton antiporter, CPA1 family</fullName>
    </submittedName>
</protein>
<comment type="subcellular location">
    <subcellularLocation>
        <location evidence="1">Membrane</location>
        <topology evidence="1">Multi-pass membrane protein</topology>
    </subcellularLocation>
</comment>
<gene>
    <name evidence="6" type="ORF">SAMN04487885_11297</name>
</gene>
<evidence type="ECO:0000256" key="1">
    <source>
        <dbReference type="ARBA" id="ARBA00004141"/>
    </source>
</evidence>
<reference evidence="6 7" key="1">
    <citation type="submission" date="2016-10" db="EMBL/GenBank/DDBJ databases">
        <authorList>
            <person name="de Groot N.N."/>
        </authorList>
    </citation>
    <scope>NUCLEOTIDE SEQUENCE [LARGE SCALE GENOMIC DNA]</scope>
    <source>
        <strain evidence="6 7">NLAE-zl-G419</strain>
    </source>
</reference>
<dbReference type="InterPro" id="IPR006153">
    <property type="entry name" value="Cation/H_exchanger_TM"/>
</dbReference>
<keyword evidence="3" id="KW-1133">Transmembrane helix</keyword>
<evidence type="ECO:0000256" key="2">
    <source>
        <dbReference type="ARBA" id="ARBA00022692"/>
    </source>
</evidence>
<dbReference type="Gene3D" id="1.20.1530.20">
    <property type="match status" value="1"/>
</dbReference>
<dbReference type="eggNOG" id="COG0025">
    <property type="taxonomic scope" value="Bacteria"/>
</dbReference>
<dbReference type="PANTHER" id="PTHR31102:SF1">
    <property type="entry name" value="CATION_H+ EXCHANGER DOMAIN-CONTAINING PROTEIN"/>
    <property type="match status" value="1"/>
</dbReference>
<dbReference type="RefSeq" id="WP_027639976.1">
    <property type="nucleotide sequence ID" value="NZ_FOOE01000012.1"/>
</dbReference>
<evidence type="ECO:0000313" key="6">
    <source>
        <dbReference type="EMBL" id="SFF85147.1"/>
    </source>
</evidence>
<dbReference type="GO" id="GO:0016020">
    <property type="term" value="C:membrane"/>
    <property type="evidence" value="ECO:0007669"/>
    <property type="project" value="UniProtKB-SubCell"/>
</dbReference>
<sequence length="399" mass="42617">MLTSLALIFLLGLILADIFNKLRLPRLLGMIATGILLGPHVFNVLDGTILGISADLRKISLIIILIRAGLALDIKELRKVGRPAMFMCFVPATFEILGIVFIAPKILGVTIAEAAVIGAVTAAVSPAVIVPTMIKFMDEKYGTSKSIPQLIMAGASVDDVFVIVLFTSFTSLVDGGEISILNLIQVPISIILGIILGALIGYFVTIIFKKIHMRDSIKVLIIISISFLLIALENGFKNIVPFSGLLSIMTMGISLLKNYAILAKRLSQKFNKLWVGAEIILFVLVGATVDPKYIVLSGIGVAIVILGGLVFRAIGVLISLIGTNLNAKERIFCIFAYSPKATVQAAIGGIPLAMGLSYGNTVLTVAVLAIIITAPLGAISIDLSYKKLLEKEKNNEYVA</sequence>
<dbReference type="STRING" id="1529.SAMN04487885_11297"/>
<dbReference type="AlphaFoldDB" id="A0A1I2M6G8"/>
<accession>A0A1I2M6G8</accession>
<dbReference type="InterPro" id="IPR038770">
    <property type="entry name" value="Na+/solute_symporter_sf"/>
</dbReference>
<proteinExistence type="predicted"/>
<dbReference type="PANTHER" id="PTHR31102">
    <property type="match status" value="1"/>
</dbReference>
<keyword evidence="2" id="KW-0812">Transmembrane</keyword>
<evidence type="ECO:0000256" key="4">
    <source>
        <dbReference type="ARBA" id="ARBA00023136"/>
    </source>
</evidence>
<dbReference type="Pfam" id="PF00999">
    <property type="entry name" value="Na_H_Exchanger"/>
    <property type="match status" value="1"/>
</dbReference>
<evidence type="ECO:0000313" key="7">
    <source>
        <dbReference type="Proteomes" id="UP000182135"/>
    </source>
</evidence>
<dbReference type="GO" id="GO:0015297">
    <property type="term" value="F:antiporter activity"/>
    <property type="evidence" value="ECO:0007669"/>
    <property type="project" value="InterPro"/>
</dbReference>
<dbReference type="EMBL" id="FOOE01000012">
    <property type="protein sequence ID" value="SFF85147.1"/>
    <property type="molecule type" value="Genomic_DNA"/>
</dbReference>
<evidence type="ECO:0000256" key="3">
    <source>
        <dbReference type="ARBA" id="ARBA00022989"/>
    </source>
</evidence>
<dbReference type="InterPro" id="IPR051843">
    <property type="entry name" value="CPA1_transporter"/>
</dbReference>
<dbReference type="OrthoDB" id="9790604at2"/>
<dbReference type="Proteomes" id="UP000182135">
    <property type="component" value="Unassembled WGS sequence"/>
</dbReference>
<keyword evidence="4" id="KW-0472">Membrane</keyword>
<evidence type="ECO:0000259" key="5">
    <source>
        <dbReference type="Pfam" id="PF00999"/>
    </source>
</evidence>
<keyword evidence="7" id="KW-1185">Reference proteome</keyword>